<feature type="region of interest" description="Disordered" evidence="1">
    <location>
        <begin position="45"/>
        <end position="77"/>
    </location>
</feature>
<dbReference type="Proteomes" id="UP000218811">
    <property type="component" value="Unassembled WGS sequence"/>
</dbReference>
<sequence>MPLRTSTSVSASAKSIANHIGWKKAVAVPTLAPLVRPLWASVSAAHSLPSPSPSSVRTSPTAGWTTIRLRATTGSPS</sequence>
<name>A0A2H3JG13_WOLCO</name>
<dbReference type="AlphaFoldDB" id="A0A2H3JG13"/>
<accession>A0A2H3JG13</accession>
<proteinExistence type="predicted"/>
<evidence type="ECO:0000313" key="3">
    <source>
        <dbReference type="Proteomes" id="UP000218811"/>
    </source>
</evidence>
<evidence type="ECO:0000313" key="2">
    <source>
        <dbReference type="EMBL" id="PCH36638.1"/>
    </source>
</evidence>
<feature type="compositionally biased region" description="Low complexity" evidence="1">
    <location>
        <begin position="45"/>
        <end position="62"/>
    </location>
</feature>
<keyword evidence="3" id="KW-1185">Reference proteome</keyword>
<gene>
    <name evidence="2" type="ORF">WOLCODRAFT_140539</name>
</gene>
<organism evidence="2 3">
    <name type="scientific">Wolfiporia cocos (strain MD-104)</name>
    <name type="common">Brown rot fungus</name>
    <dbReference type="NCBI Taxonomy" id="742152"/>
    <lineage>
        <taxon>Eukaryota</taxon>
        <taxon>Fungi</taxon>
        <taxon>Dikarya</taxon>
        <taxon>Basidiomycota</taxon>
        <taxon>Agaricomycotina</taxon>
        <taxon>Agaricomycetes</taxon>
        <taxon>Polyporales</taxon>
        <taxon>Phaeolaceae</taxon>
        <taxon>Wolfiporia</taxon>
    </lineage>
</organism>
<evidence type="ECO:0000256" key="1">
    <source>
        <dbReference type="SAM" id="MobiDB-lite"/>
    </source>
</evidence>
<protein>
    <submittedName>
        <fullName evidence="2">Uncharacterized protein</fullName>
    </submittedName>
</protein>
<reference evidence="2 3" key="1">
    <citation type="journal article" date="2012" name="Science">
        <title>The Paleozoic origin of enzymatic lignin decomposition reconstructed from 31 fungal genomes.</title>
        <authorList>
            <person name="Floudas D."/>
            <person name="Binder M."/>
            <person name="Riley R."/>
            <person name="Barry K."/>
            <person name="Blanchette R.A."/>
            <person name="Henrissat B."/>
            <person name="Martinez A.T."/>
            <person name="Otillar R."/>
            <person name="Spatafora J.W."/>
            <person name="Yadav J.S."/>
            <person name="Aerts A."/>
            <person name="Benoit I."/>
            <person name="Boyd A."/>
            <person name="Carlson A."/>
            <person name="Copeland A."/>
            <person name="Coutinho P.M."/>
            <person name="de Vries R.P."/>
            <person name="Ferreira P."/>
            <person name="Findley K."/>
            <person name="Foster B."/>
            <person name="Gaskell J."/>
            <person name="Glotzer D."/>
            <person name="Gorecki P."/>
            <person name="Heitman J."/>
            <person name="Hesse C."/>
            <person name="Hori C."/>
            <person name="Igarashi K."/>
            <person name="Jurgens J.A."/>
            <person name="Kallen N."/>
            <person name="Kersten P."/>
            <person name="Kohler A."/>
            <person name="Kuees U."/>
            <person name="Kumar T.K.A."/>
            <person name="Kuo A."/>
            <person name="LaButti K."/>
            <person name="Larrondo L.F."/>
            <person name="Lindquist E."/>
            <person name="Ling A."/>
            <person name="Lombard V."/>
            <person name="Lucas S."/>
            <person name="Lundell T."/>
            <person name="Martin R."/>
            <person name="McLaughlin D.J."/>
            <person name="Morgenstern I."/>
            <person name="Morin E."/>
            <person name="Murat C."/>
            <person name="Nagy L.G."/>
            <person name="Nolan M."/>
            <person name="Ohm R.A."/>
            <person name="Patyshakuliyeva A."/>
            <person name="Rokas A."/>
            <person name="Ruiz-Duenas F.J."/>
            <person name="Sabat G."/>
            <person name="Salamov A."/>
            <person name="Samejima M."/>
            <person name="Schmutz J."/>
            <person name="Slot J.C."/>
            <person name="St John F."/>
            <person name="Stenlid J."/>
            <person name="Sun H."/>
            <person name="Sun S."/>
            <person name="Syed K."/>
            <person name="Tsang A."/>
            <person name="Wiebenga A."/>
            <person name="Young D."/>
            <person name="Pisabarro A."/>
            <person name="Eastwood D.C."/>
            <person name="Martin F."/>
            <person name="Cullen D."/>
            <person name="Grigoriev I.V."/>
            <person name="Hibbett D.S."/>
        </authorList>
    </citation>
    <scope>NUCLEOTIDE SEQUENCE [LARGE SCALE GENOMIC DNA]</scope>
    <source>
        <strain evidence="2 3">MD-104</strain>
    </source>
</reference>
<dbReference type="EMBL" id="KB467887">
    <property type="protein sequence ID" value="PCH36638.1"/>
    <property type="molecule type" value="Genomic_DNA"/>
</dbReference>